<proteinExistence type="predicted"/>
<organism evidence="3 4">
    <name type="scientific">Dictyocaulus viviparus</name>
    <name type="common">Bovine lungworm</name>
    <dbReference type="NCBI Taxonomy" id="29172"/>
    <lineage>
        <taxon>Eukaryota</taxon>
        <taxon>Metazoa</taxon>
        <taxon>Ecdysozoa</taxon>
        <taxon>Nematoda</taxon>
        <taxon>Chromadorea</taxon>
        <taxon>Rhabditida</taxon>
        <taxon>Rhabditina</taxon>
        <taxon>Rhabditomorpha</taxon>
        <taxon>Strongyloidea</taxon>
        <taxon>Metastrongylidae</taxon>
        <taxon>Dictyocaulus</taxon>
    </lineage>
</organism>
<feature type="signal peptide" evidence="2">
    <location>
        <begin position="1"/>
        <end position="20"/>
    </location>
</feature>
<feature type="region of interest" description="Disordered" evidence="1">
    <location>
        <begin position="76"/>
        <end position="112"/>
    </location>
</feature>
<dbReference type="Proteomes" id="UP000053766">
    <property type="component" value="Unassembled WGS sequence"/>
</dbReference>
<reference evidence="4" key="2">
    <citation type="journal article" date="2016" name="Sci. Rep.">
        <title>Dictyocaulus viviparus genome, variome and transcriptome elucidate lungworm biology and support future intervention.</title>
        <authorList>
            <person name="McNulty S.N."/>
            <person name="Strube C."/>
            <person name="Rosa B.A."/>
            <person name="Martin J.C."/>
            <person name="Tyagi R."/>
            <person name="Choi Y.J."/>
            <person name="Wang Q."/>
            <person name="Hallsworth Pepin K."/>
            <person name="Zhang X."/>
            <person name="Ozersky P."/>
            <person name="Wilson R.K."/>
            <person name="Sternberg P.W."/>
            <person name="Gasser R.B."/>
            <person name="Mitreva M."/>
        </authorList>
    </citation>
    <scope>NUCLEOTIDE SEQUENCE [LARGE SCALE GENOMIC DNA]</scope>
    <source>
        <strain evidence="4">HannoverDv2000</strain>
    </source>
</reference>
<evidence type="ECO:0000256" key="2">
    <source>
        <dbReference type="SAM" id="SignalP"/>
    </source>
</evidence>
<dbReference type="OrthoDB" id="10657010at2759"/>
<name>A0A0D8XDP7_DICVI</name>
<keyword evidence="4" id="KW-1185">Reference proteome</keyword>
<dbReference type="AlphaFoldDB" id="A0A0D8XDP7"/>
<evidence type="ECO:0000256" key="1">
    <source>
        <dbReference type="SAM" id="MobiDB-lite"/>
    </source>
</evidence>
<evidence type="ECO:0000313" key="3">
    <source>
        <dbReference type="EMBL" id="KJH40566.1"/>
    </source>
</evidence>
<feature type="compositionally biased region" description="Basic residues" evidence="1">
    <location>
        <begin position="27"/>
        <end position="39"/>
    </location>
</feature>
<evidence type="ECO:0000313" key="4">
    <source>
        <dbReference type="Proteomes" id="UP000053766"/>
    </source>
</evidence>
<feature type="chain" id="PRO_5002335796" evidence="2">
    <location>
        <begin position="21"/>
        <end position="274"/>
    </location>
</feature>
<protein>
    <submittedName>
        <fullName evidence="3">Uncharacterized protein</fullName>
    </submittedName>
</protein>
<accession>A0A0D8XDP7</accession>
<reference evidence="3 4" key="1">
    <citation type="submission" date="2013-11" db="EMBL/GenBank/DDBJ databases">
        <title>Draft genome of the bovine lungworm Dictyocaulus viviparus.</title>
        <authorList>
            <person name="Mitreva M."/>
        </authorList>
    </citation>
    <scope>NUCLEOTIDE SEQUENCE [LARGE SCALE GENOMIC DNA]</scope>
    <source>
        <strain evidence="3 4">HannoverDv2000</strain>
    </source>
</reference>
<gene>
    <name evidence="3" type="ORF">DICVIV_13476</name>
</gene>
<feature type="region of interest" description="Disordered" evidence="1">
    <location>
        <begin position="27"/>
        <end position="58"/>
    </location>
</feature>
<keyword evidence="2" id="KW-0732">Signal</keyword>
<dbReference type="EMBL" id="KN717111">
    <property type="protein sequence ID" value="KJH40566.1"/>
    <property type="molecule type" value="Genomic_DNA"/>
</dbReference>
<sequence>MFTLFLFGLLVLTIIHFSLSVKCMKKNTGKNSPKIKKTTSKSTESEKVKQSNNVGSVSSCGTNLQKVKQFNNVGSVSSCGTNLRKKNSSDDGGTTTTAEEKHSEKKKKRQSKQINVALQRHYEWNDWSSPMRTSNVCGRFSWKKVRFTSRPCDSAGHQTECRTTNRAPAKGSYSDHKFKPFFLDGSKKRNKNNDNLSDKECFFKLDQLVTCPSPPKTNLESLREENPLSKVYQRKQTERLDISKDKVERSILLPGEKSRSNSFYQMDRRVLMKN</sequence>